<protein>
    <submittedName>
        <fullName evidence="1">Uncharacterized protein</fullName>
    </submittedName>
</protein>
<gene>
    <name evidence="1" type="ORF">G3N56_07780</name>
</gene>
<name>A0A7K3NKB2_9BACT</name>
<reference evidence="1 2" key="1">
    <citation type="submission" date="2020-02" db="EMBL/GenBank/DDBJ databases">
        <title>Comparative genomics of sulfur disproportionating microorganisms.</title>
        <authorList>
            <person name="Ward L.M."/>
            <person name="Bertran E."/>
            <person name="Johnston D.T."/>
        </authorList>
    </citation>
    <scope>NUCLEOTIDE SEQUENCE [LARGE SCALE GENOMIC DNA]</scope>
    <source>
        <strain evidence="1 2">DSM 3696</strain>
    </source>
</reference>
<proteinExistence type="predicted"/>
<evidence type="ECO:0000313" key="1">
    <source>
        <dbReference type="EMBL" id="NDY56641.1"/>
    </source>
</evidence>
<sequence>MAIVKSEIILRKSAVVGDTDANGGRMSKTAVVDKSRSGMFPHFTISERTSGKGRYRKFFYHVANSESLPLLDAFLSVARPTPAGDRVTIFAATWDDTQADIPASPDHYGAASLTATTAAGASSLVVTLENSAQVIFRQGEQIRIWDGEDVEDNQSGEIFTADTVSKDGASVTIGLSGTLSKEFAAGSPVCSLLACGDVEALASVAAPETEYGEFDDTAVTLDSIGTIAQVVTLTFSSATAFAATSDVLGSLGTGNIAASCAPINPDYARPYLTVPTSAWSGSWEAGDTVTITTTPAAVPFWAELICPAGASGDTNDAVTVRIEGGTA</sequence>
<dbReference type="AlphaFoldDB" id="A0A7K3NKB2"/>
<comment type="caution">
    <text evidence="1">The sequence shown here is derived from an EMBL/GenBank/DDBJ whole genome shotgun (WGS) entry which is preliminary data.</text>
</comment>
<evidence type="ECO:0000313" key="2">
    <source>
        <dbReference type="Proteomes" id="UP000469724"/>
    </source>
</evidence>
<accession>A0A7K3NKB2</accession>
<dbReference type="Proteomes" id="UP000469724">
    <property type="component" value="Unassembled WGS sequence"/>
</dbReference>
<dbReference type="RefSeq" id="WP_163301694.1">
    <property type="nucleotide sequence ID" value="NZ_JAAGRQ010000024.1"/>
</dbReference>
<dbReference type="EMBL" id="JAAGRQ010000024">
    <property type="protein sequence ID" value="NDY56641.1"/>
    <property type="molecule type" value="Genomic_DNA"/>
</dbReference>
<organism evidence="1 2">
    <name type="scientific">Desulfolutivibrio sulfodismutans</name>
    <dbReference type="NCBI Taxonomy" id="63561"/>
    <lineage>
        <taxon>Bacteria</taxon>
        <taxon>Pseudomonadati</taxon>
        <taxon>Thermodesulfobacteriota</taxon>
        <taxon>Desulfovibrionia</taxon>
        <taxon>Desulfovibrionales</taxon>
        <taxon>Desulfovibrionaceae</taxon>
        <taxon>Desulfolutivibrio</taxon>
    </lineage>
</organism>
<keyword evidence="2" id="KW-1185">Reference proteome</keyword>